<dbReference type="EMBL" id="JBEPLW010000030">
    <property type="protein sequence ID" value="MET3576683.1"/>
    <property type="molecule type" value="Genomic_DNA"/>
</dbReference>
<evidence type="ECO:0000259" key="1">
    <source>
        <dbReference type="Pfam" id="PF04313"/>
    </source>
</evidence>
<protein>
    <recommendedName>
        <fullName evidence="1">Restriction endonuclease type I HsdR N-terminal domain-containing protein</fullName>
    </recommendedName>
</protein>
<dbReference type="RefSeq" id="WP_354198942.1">
    <property type="nucleotide sequence ID" value="NZ_JBEPLW010000030.1"/>
</dbReference>
<feature type="domain" description="Restriction endonuclease type I HsdR N-terminal" evidence="1">
    <location>
        <begin position="62"/>
        <end position="126"/>
    </location>
</feature>
<keyword evidence="3" id="KW-1185">Reference proteome</keyword>
<dbReference type="InterPro" id="IPR017035">
    <property type="entry name" value="UCP035009_HsdR_All3000-type"/>
</dbReference>
<dbReference type="PIRSF" id="PIRSF035009">
    <property type="entry name" value="UCP035009_HSDR_N"/>
    <property type="match status" value="1"/>
</dbReference>
<dbReference type="Proteomes" id="UP001549099">
    <property type="component" value="Unassembled WGS sequence"/>
</dbReference>
<proteinExistence type="predicted"/>
<dbReference type="InterPro" id="IPR007409">
    <property type="entry name" value="Restrct_endonuc_type1_HsdR_N"/>
</dbReference>
<evidence type="ECO:0000313" key="2">
    <source>
        <dbReference type="EMBL" id="MET3576683.1"/>
    </source>
</evidence>
<gene>
    <name evidence="2" type="ORF">ABID49_002612</name>
</gene>
<sequence>MEKFIEQVRALSKRVKGLQASIMTEEATKTSVIMPFFQILGYDIFNPEEFTPEFTADVGIKKGEKVDYAIMHDGNPVILIEAKGINEVLPKHDSQLFRYFGTTTAKFAILTNGILYRFFSDLEQANKMDSDPFFEFNLFEPKEAQLQELYKFHKDSFDLDKIFSTASDLKYLNKTRAYLDTLWNDPDEDFINFVTGHIYEGKRTKAALDRFEPIIKKSMKQFINEMVNDKLNAALKSTSAEETKVEKEAELKAEIVEEPENLIVTTEEEIEGYSIVKVILHDHVDVNRIHYRDNLSYFNILLDDNIRKWLIRLGLNGSNKYIQFNDEDRTTIPIETVTDILKHQEQVIEVAERFMVK</sequence>
<reference evidence="2 3" key="1">
    <citation type="submission" date="2024-06" db="EMBL/GenBank/DDBJ databases">
        <title>Genomic Encyclopedia of Type Strains, Phase IV (KMG-IV): sequencing the most valuable type-strain genomes for metagenomic binning, comparative biology and taxonomic classification.</title>
        <authorList>
            <person name="Goeker M."/>
        </authorList>
    </citation>
    <scope>NUCLEOTIDE SEQUENCE [LARGE SCALE GENOMIC DNA]</scope>
    <source>
        <strain evidence="2 3">DSM 26128</strain>
    </source>
</reference>
<dbReference type="Pfam" id="PF04313">
    <property type="entry name" value="HSDR_N"/>
    <property type="match status" value="1"/>
</dbReference>
<organism evidence="2 3">
    <name type="scientific">Bhargavaea ullalensis</name>
    <dbReference type="NCBI Taxonomy" id="1265685"/>
    <lineage>
        <taxon>Bacteria</taxon>
        <taxon>Bacillati</taxon>
        <taxon>Bacillota</taxon>
        <taxon>Bacilli</taxon>
        <taxon>Bacillales</taxon>
        <taxon>Caryophanaceae</taxon>
        <taxon>Bhargavaea</taxon>
    </lineage>
</organism>
<name>A0ABV2GEK5_9BACL</name>
<accession>A0ABV2GEK5</accession>
<dbReference type="Gene3D" id="3.90.1570.30">
    <property type="match status" value="1"/>
</dbReference>
<evidence type="ECO:0000313" key="3">
    <source>
        <dbReference type="Proteomes" id="UP001549099"/>
    </source>
</evidence>
<comment type="caution">
    <text evidence="2">The sequence shown here is derived from an EMBL/GenBank/DDBJ whole genome shotgun (WGS) entry which is preliminary data.</text>
</comment>